<dbReference type="AlphaFoldDB" id="A0A507R205"/>
<accession>A0A507R205</accession>
<dbReference type="OrthoDB" id="5405297at2759"/>
<dbReference type="STRING" id="5098.A0A507R205"/>
<dbReference type="InterPro" id="IPR036047">
    <property type="entry name" value="F-box-like_dom_sf"/>
</dbReference>
<keyword evidence="4" id="KW-1185">Reference proteome</keyword>
<gene>
    <name evidence="3" type="ORF">MPDQ_007516</name>
</gene>
<dbReference type="SUPFAM" id="SSF52047">
    <property type="entry name" value="RNI-like"/>
    <property type="match status" value="1"/>
</dbReference>
<evidence type="ECO:0000313" key="3">
    <source>
        <dbReference type="EMBL" id="TQB76595.1"/>
    </source>
</evidence>
<protein>
    <recommendedName>
        <fullName evidence="2">F-box domain-containing protein</fullName>
    </recommendedName>
</protein>
<comment type="caution">
    <text evidence="3">The sequence shown here is derived from an EMBL/GenBank/DDBJ whole genome shotgun (WGS) entry which is preliminary data.</text>
</comment>
<dbReference type="SUPFAM" id="SSF81383">
    <property type="entry name" value="F-box domain"/>
    <property type="match status" value="1"/>
</dbReference>
<dbReference type="Proteomes" id="UP000319663">
    <property type="component" value="Unassembled WGS sequence"/>
</dbReference>
<sequence>MKLLQRLREKCTGSPRDDYPPFEAKEPFTQHNHVFSPPASRRGPTRNLPESILTRIFIFVCPHAVDTSYATSEESMTEDGCMLCDMRDLACCALVCRRWYGAARDLLYSHVRIDPVHYCELEVELAAKRKRGSFLNRRNAEPIDVPEVRLHLFMRTVRESSDLGRMVLSLRTPYMTRQANKAELARTVSVLPNLRFVDLPTGVYTDDPSCYVLKQELMARCPDIRRMGYHHGSEGSFSQLAGSQLWRNLEVLELSGLQVETRVFRCALSSFPNLRDLTLEELPRLDDTTFTTNPSLPPFPAIQNLALRNTPNVTASGLAGFLSQPANRMALLHLTLSSTGVLPQTLHQILSLTPHLRELSVLQEVSSSFPIEPVPPLASKSLVLLHYEITSGHSYNVSEITKPFYSHLISSLVSNSLPALAELYVRDSDFPETLLLAPPPRLLAEGGTGGPQSFGILSQPLNVYSKGLDELEWNFTPYEPPSARPRGNRDSTTRPVSLRSAHLSASWGGDARKSVLVGNGFGGFLAVPADDGRPKSGAGSRRSSRQDLWR</sequence>
<feature type="domain" description="F-box" evidence="2">
    <location>
        <begin position="47"/>
        <end position="112"/>
    </location>
</feature>
<evidence type="ECO:0000313" key="4">
    <source>
        <dbReference type="Proteomes" id="UP000319663"/>
    </source>
</evidence>
<dbReference type="EMBL" id="VIFY01000008">
    <property type="protein sequence ID" value="TQB76595.1"/>
    <property type="molecule type" value="Genomic_DNA"/>
</dbReference>
<name>A0A507R205_MONPU</name>
<evidence type="ECO:0000256" key="1">
    <source>
        <dbReference type="SAM" id="MobiDB-lite"/>
    </source>
</evidence>
<proteinExistence type="predicted"/>
<evidence type="ECO:0000259" key="2">
    <source>
        <dbReference type="Pfam" id="PF12937"/>
    </source>
</evidence>
<feature type="region of interest" description="Disordered" evidence="1">
    <location>
        <begin position="526"/>
        <end position="550"/>
    </location>
</feature>
<dbReference type="InterPro" id="IPR001810">
    <property type="entry name" value="F-box_dom"/>
</dbReference>
<organism evidence="3 4">
    <name type="scientific">Monascus purpureus</name>
    <name type="common">Red mold</name>
    <name type="synonym">Monascus anka</name>
    <dbReference type="NCBI Taxonomy" id="5098"/>
    <lineage>
        <taxon>Eukaryota</taxon>
        <taxon>Fungi</taxon>
        <taxon>Dikarya</taxon>
        <taxon>Ascomycota</taxon>
        <taxon>Pezizomycotina</taxon>
        <taxon>Eurotiomycetes</taxon>
        <taxon>Eurotiomycetidae</taxon>
        <taxon>Eurotiales</taxon>
        <taxon>Aspergillaceae</taxon>
        <taxon>Monascus</taxon>
    </lineage>
</organism>
<feature type="region of interest" description="Disordered" evidence="1">
    <location>
        <begin position="477"/>
        <end position="497"/>
    </location>
</feature>
<dbReference type="Pfam" id="PF12937">
    <property type="entry name" value="F-box-like"/>
    <property type="match status" value="1"/>
</dbReference>
<reference evidence="3 4" key="1">
    <citation type="submission" date="2019-06" db="EMBL/GenBank/DDBJ databases">
        <title>Wine fermentation using esterase from Monascus purpureus.</title>
        <authorList>
            <person name="Geng C."/>
            <person name="Zhang Y."/>
        </authorList>
    </citation>
    <scope>NUCLEOTIDE SEQUENCE [LARGE SCALE GENOMIC DNA]</scope>
    <source>
        <strain evidence="3">HQ1</strain>
    </source>
</reference>
<dbReference type="Gene3D" id="1.20.1280.50">
    <property type="match status" value="1"/>
</dbReference>
<dbReference type="Gene3D" id="3.80.10.10">
    <property type="entry name" value="Ribonuclease Inhibitor"/>
    <property type="match status" value="1"/>
</dbReference>
<dbReference type="InterPro" id="IPR032675">
    <property type="entry name" value="LRR_dom_sf"/>
</dbReference>